<reference evidence="2 3" key="1">
    <citation type="submission" date="2018-08" db="EMBL/GenBank/DDBJ databases">
        <title>A genome reference for cultivated species of the human gut microbiota.</title>
        <authorList>
            <person name="Zou Y."/>
            <person name="Xue W."/>
            <person name="Luo G."/>
        </authorList>
    </citation>
    <scope>NUCLEOTIDE SEQUENCE [LARGE SCALE GENOMIC DNA]</scope>
    <source>
        <strain evidence="2 3">AF39-14AC</strain>
    </source>
</reference>
<dbReference type="GO" id="GO:0003677">
    <property type="term" value="F:DNA binding"/>
    <property type="evidence" value="ECO:0007669"/>
    <property type="project" value="InterPro"/>
</dbReference>
<evidence type="ECO:0000313" key="3">
    <source>
        <dbReference type="Proteomes" id="UP000286181"/>
    </source>
</evidence>
<protein>
    <submittedName>
        <fullName evidence="2">Sigma-70 family RNA polymerase sigma factor</fullName>
    </submittedName>
</protein>
<name>A0A415IHL2_9FIRM</name>
<organism evidence="2 3">
    <name type="scientific">Agathobacter rectalis</name>
    <dbReference type="NCBI Taxonomy" id="39491"/>
    <lineage>
        <taxon>Bacteria</taxon>
        <taxon>Bacillati</taxon>
        <taxon>Bacillota</taxon>
        <taxon>Clostridia</taxon>
        <taxon>Lachnospirales</taxon>
        <taxon>Lachnospiraceae</taxon>
        <taxon>Agathobacter</taxon>
    </lineage>
</organism>
<dbReference type="InterPro" id="IPR013324">
    <property type="entry name" value="RNA_pol_sigma_r3/r4-like"/>
</dbReference>
<dbReference type="AlphaFoldDB" id="A0A415IHL2"/>
<evidence type="ECO:0000313" key="2">
    <source>
        <dbReference type="EMBL" id="RHL07105.1"/>
    </source>
</evidence>
<proteinExistence type="predicted"/>
<dbReference type="InterPro" id="IPR013249">
    <property type="entry name" value="RNA_pol_sigma70_r4_t2"/>
</dbReference>
<feature type="domain" description="RNA polymerase sigma factor 70 region 4 type 2" evidence="1">
    <location>
        <begin position="87"/>
        <end position="137"/>
    </location>
</feature>
<gene>
    <name evidence="2" type="ORF">DW038_04060</name>
</gene>
<dbReference type="InterPro" id="IPR036388">
    <property type="entry name" value="WH-like_DNA-bd_sf"/>
</dbReference>
<dbReference type="NCBIfam" id="TIGR02937">
    <property type="entry name" value="sigma70-ECF"/>
    <property type="match status" value="1"/>
</dbReference>
<comment type="caution">
    <text evidence="2">The sequence shown here is derived from an EMBL/GenBank/DDBJ whole genome shotgun (WGS) entry which is preliminary data.</text>
</comment>
<dbReference type="GO" id="GO:0016987">
    <property type="term" value="F:sigma factor activity"/>
    <property type="evidence" value="ECO:0007669"/>
    <property type="project" value="InterPro"/>
</dbReference>
<sequence length="147" mass="17401">MTEYEAYQEHIRYTHDTYCRIVIRHASFDAARMLAARWKREISLEYLTEEKFVPLSTTDEYFQVPDYGETYPFSVRGQTIFLDSCSLAAALAGLSEQTQEEIFLYYFKHLTQKEIGEQCGWTRSTIGRHIQLTLKRLKEEMEVLSYE</sequence>
<dbReference type="EMBL" id="QROF01000002">
    <property type="protein sequence ID" value="RHL07105.1"/>
    <property type="molecule type" value="Genomic_DNA"/>
</dbReference>
<dbReference type="InterPro" id="IPR014284">
    <property type="entry name" value="RNA_pol_sigma-70_dom"/>
</dbReference>
<dbReference type="Pfam" id="PF08281">
    <property type="entry name" value="Sigma70_r4_2"/>
    <property type="match status" value="1"/>
</dbReference>
<dbReference type="Proteomes" id="UP000286181">
    <property type="component" value="Unassembled WGS sequence"/>
</dbReference>
<dbReference type="GO" id="GO:0006352">
    <property type="term" value="P:DNA-templated transcription initiation"/>
    <property type="evidence" value="ECO:0007669"/>
    <property type="project" value="InterPro"/>
</dbReference>
<dbReference type="RefSeq" id="WP_118371689.1">
    <property type="nucleotide sequence ID" value="NZ_QROF01000002.1"/>
</dbReference>
<dbReference type="SUPFAM" id="SSF88659">
    <property type="entry name" value="Sigma3 and sigma4 domains of RNA polymerase sigma factors"/>
    <property type="match status" value="1"/>
</dbReference>
<accession>A0A415IHL2</accession>
<evidence type="ECO:0000259" key="1">
    <source>
        <dbReference type="Pfam" id="PF08281"/>
    </source>
</evidence>
<dbReference type="Gene3D" id="1.10.10.10">
    <property type="entry name" value="Winged helix-like DNA-binding domain superfamily/Winged helix DNA-binding domain"/>
    <property type="match status" value="1"/>
</dbReference>